<evidence type="ECO:0000313" key="1">
    <source>
        <dbReference type="EMBL" id="ALR22070.1"/>
    </source>
</evidence>
<gene>
    <name evidence="1" type="ORF">ATN00_18925</name>
</gene>
<reference evidence="1 2" key="1">
    <citation type="submission" date="2015-11" db="EMBL/GenBank/DDBJ databases">
        <title>A Two-component Flavoprotein Monooxygenase System MeaXY Responsible for para-Hydroxylation of 2-Methyl-6-ethylaniline and 2,6-Diethylaniline in Sphingobium baderi DE-13.</title>
        <authorList>
            <person name="Cheng M."/>
            <person name="Meng Q."/>
            <person name="Yang Y."/>
            <person name="Chu C."/>
            <person name="Yan X."/>
            <person name="He J."/>
            <person name="Li S."/>
        </authorList>
    </citation>
    <scope>NUCLEOTIDE SEQUENCE [LARGE SCALE GENOMIC DNA]</scope>
    <source>
        <strain evidence="1 2">DE-13</strain>
    </source>
</reference>
<dbReference type="Proteomes" id="UP000056968">
    <property type="component" value="Chromosome"/>
</dbReference>
<name>A0A0S3F305_9SPHN</name>
<protein>
    <submittedName>
        <fullName evidence="1">Uncharacterized protein</fullName>
    </submittedName>
</protein>
<proteinExistence type="predicted"/>
<organism evidence="1 2">
    <name type="scientific">Sphingobium baderi</name>
    <dbReference type="NCBI Taxonomy" id="1332080"/>
    <lineage>
        <taxon>Bacteria</taxon>
        <taxon>Pseudomonadati</taxon>
        <taxon>Pseudomonadota</taxon>
        <taxon>Alphaproteobacteria</taxon>
        <taxon>Sphingomonadales</taxon>
        <taxon>Sphingomonadaceae</taxon>
        <taxon>Sphingobium</taxon>
    </lineage>
</organism>
<dbReference type="KEGG" id="sbd:ATN00_18925"/>
<evidence type="ECO:0000313" key="2">
    <source>
        <dbReference type="Proteomes" id="UP000056968"/>
    </source>
</evidence>
<dbReference type="STRING" id="1332080.ATN00_18925"/>
<accession>A0A0S3F305</accession>
<sequence>MERVEASPYGQEKEFPMVNNERWLAKPTSNFEDAFPNIEAIDFEIDNNPWGHYDRLGHHPIRITRVSPKSFVACPNRRCQRGGFNFGDFLANYSYGGKGTLEIENSYPCNGDEGSPAGRKRGQGCMNSFKVKGTITFKP</sequence>
<keyword evidence="2" id="KW-1185">Reference proteome</keyword>
<dbReference type="EMBL" id="CP013264">
    <property type="protein sequence ID" value="ALR22070.1"/>
    <property type="molecule type" value="Genomic_DNA"/>
</dbReference>
<dbReference type="AlphaFoldDB" id="A0A0S3F305"/>